<dbReference type="EMBL" id="KK119714">
    <property type="protein sequence ID" value="KFM76494.1"/>
    <property type="molecule type" value="Genomic_DNA"/>
</dbReference>
<dbReference type="PANTHER" id="PTHR37984:SF5">
    <property type="entry name" value="PROTEIN NYNRIN-LIKE"/>
    <property type="match status" value="1"/>
</dbReference>
<dbReference type="InterPro" id="IPR038717">
    <property type="entry name" value="Tc1-like_DDE_dom"/>
</dbReference>
<feature type="compositionally biased region" description="Basic and acidic residues" evidence="1">
    <location>
        <begin position="295"/>
        <end position="309"/>
    </location>
</feature>
<sequence length="455" mass="52785">MVPYRPQSNIAERVNRNVVKIIRSYVKNYHSTWDSHINEFAFALRTAKHDTTQKTPAELFLGRKILTPLDKLFFVQERTEEFKMSDIKNLIREATGNIEMAQRKQKLYYDEKRRGVKYNGGDEVLKIKHNLSNAPGEKVGKFFPRFEGPFIIEKSTQAVVILKKNDGHRITTNVDQIKPYYNKNKMAVFKDFFQDPRQSNSPEDVLQRKQQEPATMASKSRKKKAPPQQSRCKNQKCGFKRKTDDAGEQTCERTYEQTKRRKQNGQGNPNVSKRTAETSERCHRSKQPRLQVENQRPECSRNESSKRPAEQPPPQRKYAYRRGSVCVWGGISLVERTDLHAFSRGTVNAQVYRDDILDAYARSYAGAVGDAFLLQKDNARSHRARIVDDYLQQETIMLMEWPVRFPNLDPIEHVWDALERRLAALNPPLSYPCRACHCFARAMALTSYGTDRPHI</sequence>
<name>A0A087UGK5_STEMI</name>
<protein>
    <submittedName>
        <fullName evidence="3">Transposable element Tcb1 transposase</fullName>
    </submittedName>
</protein>
<accession>A0A087UGK5</accession>
<gene>
    <name evidence="3" type="ORF">X975_20570</name>
</gene>
<feature type="compositionally biased region" description="Basic and acidic residues" evidence="1">
    <location>
        <begin position="241"/>
        <end position="258"/>
    </location>
</feature>
<dbReference type="OMA" id="QETIMLM"/>
<proteinExistence type="predicted"/>
<feature type="region of interest" description="Disordered" evidence="1">
    <location>
        <begin position="195"/>
        <end position="316"/>
    </location>
</feature>
<dbReference type="InterPro" id="IPR012337">
    <property type="entry name" value="RNaseH-like_sf"/>
</dbReference>
<dbReference type="OrthoDB" id="4843387at2759"/>
<dbReference type="InterPro" id="IPR050951">
    <property type="entry name" value="Retrovirus_Pol_polyprotein"/>
</dbReference>
<feature type="domain" description="Tc1-like transposase DDE" evidence="2">
    <location>
        <begin position="317"/>
        <end position="424"/>
    </location>
</feature>
<feature type="non-terminal residue" evidence="3">
    <location>
        <position position="455"/>
    </location>
</feature>
<feature type="compositionally biased region" description="Polar residues" evidence="1">
    <location>
        <begin position="264"/>
        <end position="273"/>
    </location>
</feature>
<evidence type="ECO:0000313" key="3">
    <source>
        <dbReference type="EMBL" id="KFM76494.1"/>
    </source>
</evidence>
<dbReference type="Gene3D" id="3.30.420.10">
    <property type="entry name" value="Ribonuclease H-like superfamily/Ribonuclease H"/>
    <property type="match status" value="2"/>
</dbReference>
<evidence type="ECO:0000256" key="1">
    <source>
        <dbReference type="SAM" id="MobiDB-lite"/>
    </source>
</evidence>
<evidence type="ECO:0000313" key="4">
    <source>
        <dbReference type="Proteomes" id="UP000054359"/>
    </source>
</evidence>
<evidence type="ECO:0000259" key="2">
    <source>
        <dbReference type="Pfam" id="PF13358"/>
    </source>
</evidence>
<dbReference type="STRING" id="407821.A0A087UGK5"/>
<dbReference type="Pfam" id="PF13358">
    <property type="entry name" value="DDE_3"/>
    <property type="match status" value="1"/>
</dbReference>
<dbReference type="AlphaFoldDB" id="A0A087UGK5"/>
<reference evidence="3 4" key="1">
    <citation type="submission" date="2013-11" db="EMBL/GenBank/DDBJ databases">
        <title>Genome sequencing of Stegodyphus mimosarum.</title>
        <authorList>
            <person name="Bechsgaard J."/>
        </authorList>
    </citation>
    <scope>NUCLEOTIDE SEQUENCE [LARGE SCALE GENOMIC DNA]</scope>
</reference>
<dbReference type="SUPFAM" id="SSF53098">
    <property type="entry name" value="Ribonuclease H-like"/>
    <property type="match status" value="1"/>
</dbReference>
<dbReference type="PANTHER" id="PTHR37984">
    <property type="entry name" value="PROTEIN CBG26694"/>
    <property type="match status" value="1"/>
</dbReference>
<dbReference type="Proteomes" id="UP000054359">
    <property type="component" value="Unassembled WGS sequence"/>
</dbReference>
<organism evidence="3 4">
    <name type="scientific">Stegodyphus mimosarum</name>
    <name type="common">African social velvet spider</name>
    <dbReference type="NCBI Taxonomy" id="407821"/>
    <lineage>
        <taxon>Eukaryota</taxon>
        <taxon>Metazoa</taxon>
        <taxon>Ecdysozoa</taxon>
        <taxon>Arthropoda</taxon>
        <taxon>Chelicerata</taxon>
        <taxon>Arachnida</taxon>
        <taxon>Araneae</taxon>
        <taxon>Araneomorphae</taxon>
        <taxon>Entelegynae</taxon>
        <taxon>Eresoidea</taxon>
        <taxon>Eresidae</taxon>
        <taxon>Stegodyphus</taxon>
    </lineage>
</organism>
<keyword evidence="4" id="KW-1185">Reference proteome</keyword>
<dbReference type="GO" id="GO:0003676">
    <property type="term" value="F:nucleic acid binding"/>
    <property type="evidence" value="ECO:0007669"/>
    <property type="project" value="InterPro"/>
</dbReference>
<dbReference type="InterPro" id="IPR036397">
    <property type="entry name" value="RNaseH_sf"/>
</dbReference>